<feature type="region of interest" description="Disordered" evidence="1">
    <location>
        <begin position="1"/>
        <end position="24"/>
    </location>
</feature>
<proteinExistence type="predicted"/>
<feature type="compositionally biased region" description="Basic and acidic residues" evidence="1">
    <location>
        <begin position="1"/>
        <end position="11"/>
    </location>
</feature>
<dbReference type="HOGENOM" id="CLU_665568_0_0_6"/>
<name>Q5GVH8_XANOR</name>
<feature type="compositionally biased region" description="Polar residues" evidence="1">
    <location>
        <begin position="12"/>
        <end position="21"/>
    </location>
</feature>
<evidence type="ECO:0000313" key="2">
    <source>
        <dbReference type="EMBL" id="AAW77295.1"/>
    </source>
</evidence>
<reference evidence="2 3" key="1">
    <citation type="journal article" date="2005" name="Nucleic Acids Res.">
        <title>The genome sequence of Xanthomonas oryzae pathovar oryzae KACC10331, the bacterial blight pathogen of rice.</title>
        <authorList>
            <person name="Lee B.M."/>
            <person name="Park Y.J."/>
            <person name="Park D.S."/>
            <person name="Kang H.W."/>
            <person name="Kim J.G."/>
            <person name="Song E.S."/>
            <person name="Park I.C."/>
            <person name="Yoon U.H."/>
            <person name="Hahn J.H."/>
            <person name="Koo B.S."/>
            <person name="Lee G.B."/>
            <person name="Kim H."/>
            <person name="Park H.S."/>
            <person name="Yoon K.O."/>
            <person name="Kim J.H."/>
            <person name="Jung C.H."/>
            <person name="Koh N.H."/>
            <person name="Seo J.S."/>
            <person name="Go S.J."/>
        </authorList>
    </citation>
    <scope>NUCLEOTIDE SEQUENCE [LARGE SCALE GENOMIC DNA]</scope>
    <source>
        <strain evidence="3">KACC10331 / KXO85</strain>
    </source>
</reference>
<sequence length="413" mass="45337">MPDDARPDNAARRTNSQTPSRPAQPLSYYAMQLKQGNPHSNTALPTPLSLLCRNNAALRGSKMKAPMAAPRKLPYGSCRPSIFRRRRDLAPAPPAHPSRHRLAIGMCHPGPAHATTFAGCGQGRYRAAFAGHIARPRRLGQRCPCGAVFAGVGYQRRAHLRRAGSDRARVHLPGQSGGAQPGQDLACRDRPPRQCASHPGFHGRCRLASEFAGWAQLCHAHRCGAHRAGIEPHLRRLHRQRAAGRTAVGRVQPGAYRRADAGEHRVCRTACAALSLPARRLDPPRGLQPPWRAVVRHPASAGVSGQLRRTAVPLRRLQCRLVRQPQCRLPGRAEQSQRDCTGPGRRPAHTGHQPGCTRRHRARRTQPGQPAGDERPRAPSRTGGRQHRRFRRHRAVSPGVRAGRAQRRQAATA</sequence>
<protein>
    <submittedName>
        <fullName evidence="2">Permeases of the major facilitator superfamily</fullName>
    </submittedName>
</protein>
<dbReference type="KEGG" id="xoo:XOO4041"/>
<accession>Q5GVH8</accession>
<organism evidence="2 3">
    <name type="scientific">Xanthomonas oryzae pv. oryzae (strain KACC10331 / KXO85)</name>
    <dbReference type="NCBI Taxonomy" id="291331"/>
    <lineage>
        <taxon>Bacteria</taxon>
        <taxon>Pseudomonadati</taxon>
        <taxon>Pseudomonadota</taxon>
        <taxon>Gammaproteobacteria</taxon>
        <taxon>Lysobacterales</taxon>
        <taxon>Lysobacteraceae</taxon>
        <taxon>Xanthomonas</taxon>
    </lineage>
</organism>
<evidence type="ECO:0000256" key="1">
    <source>
        <dbReference type="SAM" id="MobiDB-lite"/>
    </source>
</evidence>
<dbReference type="EMBL" id="AE013598">
    <property type="protein sequence ID" value="AAW77295.1"/>
    <property type="molecule type" value="Genomic_DNA"/>
</dbReference>
<dbReference type="Proteomes" id="UP000006735">
    <property type="component" value="Chromosome"/>
</dbReference>
<feature type="region of interest" description="Disordered" evidence="1">
    <location>
        <begin position="328"/>
        <end position="413"/>
    </location>
</feature>
<evidence type="ECO:0000313" key="3">
    <source>
        <dbReference type="Proteomes" id="UP000006735"/>
    </source>
</evidence>
<feature type="region of interest" description="Disordered" evidence="1">
    <location>
        <begin position="169"/>
        <end position="192"/>
    </location>
</feature>
<gene>
    <name evidence="2" type="ordered locus">XOO4041</name>
</gene>
<feature type="compositionally biased region" description="Basic residues" evidence="1">
    <location>
        <begin position="384"/>
        <end position="395"/>
    </location>
</feature>
<dbReference type="AlphaFoldDB" id="Q5GVH8"/>
<keyword evidence="3" id="KW-1185">Reference proteome</keyword>